<reference evidence="2" key="1">
    <citation type="journal article" date="2008" name="Insect Biochem. Mol. Biol.">
        <title>The genome of a lepidopteran model insect, the silkworm Bombyx mori.</title>
        <authorList>
            <consortium name="International Silkworm Genome Consortium"/>
        </authorList>
    </citation>
    <scope>NUCLEOTIDE SEQUENCE [LARGE SCALE GENOMIC DNA]</scope>
    <source>
        <strain evidence="2">p50T</strain>
    </source>
</reference>
<sequence>MMKFRLCLNLRRLLKHSGKKLPLFFRQDYTIKNINKDKQYLIYSQFDNRRQEQKLCVKYMSIAEPPLHGVNTTTLNQRRTTAIWRKIPPHASKEISQHRRTTAEA</sequence>
<proteinExistence type="predicted"/>
<evidence type="ECO:0000313" key="2">
    <source>
        <dbReference type="Proteomes" id="UP000005204"/>
    </source>
</evidence>
<reference evidence="1" key="2">
    <citation type="submission" date="2022-06" db="UniProtKB">
        <authorList>
            <consortium name="EnsemblMetazoa"/>
        </authorList>
    </citation>
    <scope>IDENTIFICATION</scope>
    <source>
        <strain evidence="1">p50T (Dazao)</strain>
    </source>
</reference>
<keyword evidence="2" id="KW-1185">Reference proteome</keyword>
<organism evidence="1 2">
    <name type="scientific">Bombyx mori</name>
    <name type="common">Silk moth</name>
    <dbReference type="NCBI Taxonomy" id="7091"/>
    <lineage>
        <taxon>Eukaryota</taxon>
        <taxon>Metazoa</taxon>
        <taxon>Ecdysozoa</taxon>
        <taxon>Arthropoda</taxon>
        <taxon>Hexapoda</taxon>
        <taxon>Insecta</taxon>
        <taxon>Pterygota</taxon>
        <taxon>Neoptera</taxon>
        <taxon>Endopterygota</taxon>
        <taxon>Lepidoptera</taxon>
        <taxon>Glossata</taxon>
        <taxon>Ditrysia</taxon>
        <taxon>Bombycoidea</taxon>
        <taxon>Bombycidae</taxon>
        <taxon>Bombycinae</taxon>
        <taxon>Bombyx</taxon>
    </lineage>
</organism>
<name>A0A8R2M0J5_BOMMO</name>
<evidence type="ECO:0000313" key="1">
    <source>
        <dbReference type="EnsemblMetazoa" id="XP_037871408.1"/>
    </source>
</evidence>
<dbReference type="EnsemblMetazoa" id="XM_038015480.1">
    <property type="protein sequence ID" value="XP_037871408.1"/>
    <property type="gene ID" value="LOC119629502"/>
</dbReference>
<protein>
    <submittedName>
        <fullName evidence="1">Uncharacterized protein</fullName>
    </submittedName>
</protein>
<dbReference type="Proteomes" id="UP000005204">
    <property type="component" value="Unassembled WGS sequence"/>
</dbReference>
<dbReference type="AlphaFoldDB" id="A0A8R2M0J5"/>
<accession>A0A8R2M0J5</accession>